<dbReference type="Gene3D" id="3.40.50.150">
    <property type="entry name" value="Vaccinia Virus protein VP39"/>
    <property type="match status" value="1"/>
</dbReference>
<evidence type="ECO:0000313" key="6">
    <source>
        <dbReference type="Proteomes" id="UP000295357"/>
    </source>
</evidence>
<keyword evidence="3" id="KW-0949">S-adenosyl-L-methionine</keyword>
<sequence>MSFDAPSPWLLRWSQQLAPGARVLDLACGSGRHLRPLAAQGFRLTGVDRDAQALAPLAGLAETLVADLEAGPWPLGERQFDLVLVANYLWRPLLPRLVAAVAPGGWLVYETFAHGQQSLGRPSRPDFLLQPGELLGACQGLRIVAYEDGFLEQGPAGAVNPRYVQRVAAVREMAPSPGVFQRYRLD</sequence>
<evidence type="ECO:0000256" key="3">
    <source>
        <dbReference type="ARBA" id="ARBA00022691"/>
    </source>
</evidence>
<evidence type="ECO:0000313" key="5">
    <source>
        <dbReference type="EMBL" id="TDP12180.1"/>
    </source>
</evidence>
<organism evidence="5 6">
    <name type="scientific">Roseateles asaccharophilus</name>
    <dbReference type="NCBI Taxonomy" id="582607"/>
    <lineage>
        <taxon>Bacteria</taxon>
        <taxon>Pseudomonadati</taxon>
        <taxon>Pseudomonadota</taxon>
        <taxon>Betaproteobacteria</taxon>
        <taxon>Burkholderiales</taxon>
        <taxon>Sphaerotilaceae</taxon>
        <taxon>Roseateles</taxon>
    </lineage>
</organism>
<evidence type="ECO:0000256" key="2">
    <source>
        <dbReference type="ARBA" id="ARBA00022679"/>
    </source>
</evidence>
<evidence type="ECO:0000256" key="1">
    <source>
        <dbReference type="ARBA" id="ARBA00022603"/>
    </source>
</evidence>
<dbReference type="InterPro" id="IPR041698">
    <property type="entry name" value="Methyltransf_25"/>
</dbReference>
<feature type="domain" description="Methyltransferase" evidence="4">
    <location>
        <begin position="23"/>
        <end position="103"/>
    </location>
</feature>
<name>A0A4R6NA55_9BURK</name>
<evidence type="ECO:0000259" key="4">
    <source>
        <dbReference type="Pfam" id="PF13649"/>
    </source>
</evidence>
<dbReference type="PANTHER" id="PTHR43464:SF19">
    <property type="entry name" value="UBIQUINONE BIOSYNTHESIS O-METHYLTRANSFERASE, MITOCHONDRIAL"/>
    <property type="match status" value="1"/>
</dbReference>
<accession>A0A4R6NA55</accession>
<protein>
    <submittedName>
        <fullName evidence="5">Methyltransferase family protein</fullName>
    </submittedName>
</protein>
<dbReference type="AlphaFoldDB" id="A0A4R6NA55"/>
<dbReference type="CDD" id="cd02440">
    <property type="entry name" value="AdoMet_MTases"/>
    <property type="match status" value="1"/>
</dbReference>
<comment type="caution">
    <text evidence="5">The sequence shown here is derived from an EMBL/GenBank/DDBJ whole genome shotgun (WGS) entry which is preliminary data.</text>
</comment>
<dbReference type="OrthoDB" id="9804312at2"/>
<proteinExistence type="predicted"/>
<dbReference type="InterPro" id="IPR029063">
    <property type="entry name" value="SAM-dependent_MTases_sf"/>
</dbReference>
<reference evidence="5 6" key="1">
    <citation type="submission" date="2019-03" db="EMBL/GenBank/DDBJ databases">
        <title>Genomic Encyclopedia of Type Strains, Phase IV (KMG-IV): sequencing the most valuable type-strain genomes for metagenomic binning, comparative biology and taxonomic classification.</title>
        <authorList>
            <person name="Goeker M."/>
        </authorList>
    </citation>
    <scope>NUCLEOTIDE SEQUENCE [LARGE SCALE GENOMIC DNA]</scope>
    <source>
        <strain evidence="5 6">DSM 25082</strain>
    </source>
</reference>
<keyword evidence="2 5" id="KW-0808">Transferase</keyword>
<dbReference type="GO" id="GO:0032259">
    <property type="term" value="P:methylation"/>
    <property type="evidence" value="ECO:0007669"/>
    <property type="project" value="UniProtKB-KW"/>
</dbReference>
<dbReference type="GO" id="GO:0008168">
    <property type="term" value="F:methyltransferase activity"/>
    <property type="evidence" value="ECO:0007669"/>
    <property type="project" value="UniProtKB-KW"/>
</dbReference>
<dbReference type="RefSeq" id="WP_133602921.1">
    <property type="nucleotide sequence ID" value="NZ_JAUFPJ010000002.1"/>
</dbReference>
<dbReference type="Proteomes" id="UP000295357">
    <property type="component" value="Unassembled WGS sequence"/>
</dbReference>
<dbReference type="EMBL" id="SNXE01000002">
    <property type="protein sequence ID" value="TDP12180.1"/>
    <property type="molecule type" value="Genomic_DNA"/>
</dbReference>
<dbReference type="Pfam" id="PF13649">
    <property type="entry name" value="Methyltransf_25"/>
    <property type="match status" value="1"/>
</dbReference>
<dbReference type="PANTHER" id="PTHR43464">
    <property type="entry name" value="METHYLTRANSFERASE"/>
    <property type="match status" value="1"/>
</dbReference>
<dbReference type="SUPFAM" id="SSF53335">
    <property type="entry name" value="S-adenosyl-L-methionine-dependent methyltransferases"/>
    <property type="match status" value="1"/>
</dbReference>
<keyword evidence="1 5" id="KW-0489">Methyltransferase</keyword>
<gene>
    <name evidence="5" type="ORF">DFR39_102573</name>
</gene>
<keyword evidence="6" id="KW-1185">Reference proteome</keyword>